<evidence type="ECO:0000256" key="8">
    <source>
        <dbReference type="ARBA" id="ARBA00023286"/>
    </source>
</evidence>
<keyword evidence="5 10" id="KW-1133">Transmembrane helix</keyword>
<dbReference type="GO" id="GO:0005886">
    <property type="term" value="C:plasma membrane"/>
    <property type="evidence" value="ECO:0007669"/>
    <property type="project" value="InterPro"/>
</dbReference>
<dbReference type="InterPro" id="IPR059116">
    <property type="entry name" value="P2X_receptor"/>
</dbReference>
<evidence type="ECO:0000256" key="9">
    <source>
        <dbReference type="ARBA" id="ARBA00023303"/>
    </source>
</evidence>
<evidence type="ECO:0000256" key="5">
    <source>
        <dbReference type="ARBA" id="ARBA00022989"/>
    </source>
</evidence>
<keyword evidence="9" id="KW-0407">Ion channel</keyword>
<keyword evidence="3" id="KW-0813">Transport</keyword>
<evidence type="ECO:0000256" key="7">
    <source>
        <dbReference type="ARBA" id="ARBA00023136"/>
    </source>
</evidence>
<dbReference type="GO" id="GO:0012505">
    <property type="term" value="C:endomembrane system"/>
    <property type="evidence" value="ECO:0007669"/>
    <property type="project" value="UniProtKB-SubCell"/>
</dbReference>
<evidence type="ECO:0000313" key="13">
    <source>
        <dbReference type="Proteomes" id="UP000682733"/>
    </source>
</evidence>
<protein>
    <recommendedName>
        <fullName evidence="14">Purinergic receptor</fullName>
    </recommendedName>
</protein>
<evidence type="ECO:0008006" key="14">
    <source>
        <dbReference type="Google" id="ProtNLM"/>
    </source>
</evidence>
<feature type="transmembrane region" description="Helical" evidence="10">
    <location>
        <begin position="9"/>
        <end position="33"/>
    </location>
</feature>
<dbReference type="Proteomes" id="UP000682733">
    <property type="component" value="Unassembled WGS sequence"/>
</dbReference>
<reference evidence="12" key="1">
    <citation type="submission" date="2021-02" db="EMBL/GenBank/DDBJ databases">
        <authorList>
            <person name="Nowell W R."/>
        </authorList>
    </citation>
    <scope>NUCLEOTIDE SEQUENCE</scope>
</reference>
<proteinExistence type="inferred from homology"/>
<feature type="non-terminal residue" evidence="12">
    <location>
        <position position="1"/>
    </location>
</feature>
<dbReference type="Gene3D" id="1.10.287.940">
    <property type="entry name" value="atp-gated p2x4 ion channel"/>
    <property type="match status" value="1"/>
</dbReference>
<dbReference type="GO" id="GO:0033198">
    <property type="term" value="P:response to ATP"/>
    <property type="evidence" value="ECO:0007669"/>
    <property type="project" value="InterPro"/>
</dbReference>
<evidence type="ECO:0000313" key="11">
    <source>
        <dbReference type="EMBL" id="CAF1632397.1"/>
    </source>
</evidence>
<dbReference type="InterPro" id="IPR001429">
    <property type="entry name" value="P2X_purnocptor"/>
</dbReference>
<dbReference type="GO" id="GO:0001614">
    <property type="term" value="F:purinergic nucleotide receptor activity"/>
    <property type="evidence" value="ECO:0007669"/>
    <property type="project" value="InterPro"/>
</dbReference>
<comment type="caution">
    <text evidence="12">The sequence shown here is derived from an EMBL/GenBank/DDBJ whole genome shotgun (WGS) entry which is preliminary data.</text>
</comment>
<dbReference type="GO" id="GO:0098794">
    <property type="term" value="C:postsynapse"/>
    <property type="evidence" value="ECO:0007669"/>
    <property type="project" value="GOC"/>
</dbReference>
<evidence type="ECO:0000256" key="10">
    <source>
        <dbReference type="SAM" id="Phobius"/>
    </source>
</evidence>
<dbReference type="PANTHER" id="PTHR10125:SF31">
    <property type="entry name" value="P2X RECEPTOR E"/>
    <property type="match status" value="1"/>
</dbReference>
<dbReference type="AlphaFoldDB" id="A0A8S2WS42"/>
<keyword evidence="4 10" id="KW-0812">Transmembrane</keyword>
<gene>
    <name evidence="11" type="ORF">OVA965_LOCUS43794</name>
    <name evidence="12" type="ORF">TMI583_LOCUS46200</name>
</gene>
<dbReference type="InterPro" id="IPR027309">
    <property type="entry name" value="P2X_extracellular_dom_sf"/>
</dbReference>
<sequence>QKIVTIPNILFAVTFRIVQLLILTYAIFYVMVWNKGYQDHDTSVISAVTIKVKGIGVVNRTNSIDSADYVIPSQENNALFIMTNYIRTYQEHKRCAEPQFVEQAKCQNDSQCQTSLKRNINGYWTGRCLKNVSRCELIGWCPVEVDLHQPEPTKSTRNYTIFIKNFIEFSKFRVSRRNTILIDPKRLRTCLYHHITDRLCPIFRIGDLLNMIESDNNEKRQMLKWGTVIRVKIDWICNLDKSLDKCLPKYSFGRLDTYEERTFSHGFNFRYASKWMHGNRSYRMLTKAFGLRLIIVVSGEASKFDLL</sequence>
<dbReference type="GO" id="GO:0070588">
    <property type="term" value="P:calcium ion transmembrane transport"/>
    <property type="evidence" value="ECO:0007669"/>
    <property type="project" value="TreeGrafter"/>
</dbReference>
<comment type="similarity">
    <text evidence="2">Belongs to the P2X receptor family.</text>
</comment>
<dbReference type="EMBL" id="CAJOBA010085130">
    <property type="protein sequence ID" value="CAF4459881.1"/>
    <property type="molecule type" value="Genomic_DNA"/>
</dbReference>
<dbReference type="NCBIfam" id="TIGR00863">
    <property type="entry name" value="P2X"/>
    <property type="match status" value="1"/>
</dbReference>
<evidence type="ECO:0000256" key="2">
    <source>
        <dbReference type="ARBA" id="ARBA00009848"/>
    </source>
</evidence>
<dbReference type="EMBL" id="CAJNOK010059338">
    <property type="protein sequence ID" value="CAF1632397.1"/>
    <property type="molecule type" value="Genomic_DNA"/>
</dbReference>
<dbReference type="Proteomes" id="UP000677228">
    <property type="component" value="Unassembled WGS sequence"/>
</dbReference>
<organism evidence="12 13">
    <name type="scientific">Didymodactylos carnosus</name>
    <dbReference type="NCBI Taxonomy" id="1234261"/>
    <lineage>
        <taxon>Eukaryota</taxon>
        <taxon>Metazoa</taxon>
        <taxon>Spiralia</taxon>
        <taxon>Gnathifera</taxon>
        <taxon>Rotifera</taxon>
        <taxon>Eurotatoria</taxon>
        <taxon>Bdelloidea</taxon>
        <taxon>Philodinida</taxon>
        <taxon>Philodinidae</taxon>
        <taxon>Didymodactylos</taxon>
    </lineage>
</organism>
<dbReference type="Pfam" id="PF00864">
    <property type="entry name" value="P2X_receptor"/>
    <property type="match status" value="1"/>
</dbReference>
<evidence type="ECO:0000256" key="1">
    <source>
        <dbReference type="ARBA" id="ARBA00004308"/>
    </source>
</evidence>
<dbReference type="PRINTS" id="PR01307">
    <property type="entry name" value="P2XRECEPTOR"/>
</dbReference>
<feature type="non-terminal residue" evidence="12">
    <location>
        <position position="307"/>
    </location>
</feature>
<evidence type="ECO:0000256" key="6">
    <source>
        <dbReference type="ARBA" id="ARBA00023065"/>
    </source>
</evidence>
<dbReference type="Gene3D" id="2.60.490.10">
    <property type="entry name" value="atp-gated p2x4 ion channel domain"/>
    <property type="match status" value="1"/>
</dbReference>
<accession>A0A8S2WS42</accession>
<keyword evidence="8" id="KW-1071">Ligand-gated ion channel</keyword>
<evidence type="ECO:0000313" key="12">
    <source>
        <dbReference type="EMBL" id="CAF4459881.1"/>
    </source>
</evidence>
<evidence type="ECO:0000256" key="3">
    <source>
        <dbReference type="ARBA" id="ARBA00022448"/>
    </source>
</evidence>
<keyword evidence="7 10" id="KW-0472">Membrane</keyword>
<comment type="subcellular location">
    <subcellularLocation>
        <location evidence="1">Endomembrane system</location>
    </subcellularLocation>
</comment>
<keyword evidence="6" id="KW-0406">Ion transport</keyword>
<evidence type="ECO:0000256" key="4">
    <source>
        <dbReference type="ARBA" id="ARBA00022692"/>
    </source>
</evidence>
<dbReference type="GO" id="GO:0004931">
    <property type="term" value="F:extracellularly ATP-gated monoatomic cation channel activity"/>
    <property type="evidence" value="ECO:0007669"/>
    <property type="project" value="InterPro"/>
</dbReference>
<dbReference type="PANTHER" id="PTHR10125">
    <property type="entry name" value="P2X PURINOCEPTOR"/>
    <property type="match status" value="1"/>
</dbReference>
<name>A0A8S2WS42_9BILA</name>